<dbReference type="GO" id="GO:0005576">
    <property type="term" value="C:extracellular region"/>
    <property type="evidence" value="ECO:0007669"/>
    <property type="project" value="UniProtKB-SubCell"/>
</dbReference>
<accession>A0A8D1CXK2</accession>
<dbReference type="Ensembl" id="ENSSSCT00035068785.1">
    <property type="protein sequence ID" value="ENSSSCP00035027844.1"/>
    <property type="gene ID" value="ENSSSCG00035051643.1"/>
</dbReference>
<dbReference type="PROSITE" id="PS51767">
    <property type="entry name" value="PEPTIDASE_A1"/>
    <property type="match status" value="1"/>
</dbReference>
<evidence type="ECO:0000256" key="1">
    <source>
        <dbReference type="ARBA" id="ARBA00004239"/>
    </source>
</evidence>
<comment type="subcellular location">
    <subcellularLocation>
        <location evidence="1">Secreted</location>
        <location evidence="1">Extracellular space</location>
    </subcellularLocation>
</comment>
<evidence type="ECO:0000256" key="2">
    <source>
        <dbReference type="ARBA" id="ARBA00007447"/>
    </source>
</evidence>
<reference evidence="4" key="1">
    <citation type="submission" date="2025-08" db="UniProtKB">
        <authorList>
            <consortium name="Ensembl"/>
        </authorList>
    </citation>
    <scope>IDENTIFICATION</scope>
</reference>
<dbReference type="InterPro" id="IPR001461">
    <property type="entry name" value="Aspartic_peptidase_A1"/>
</dbReference>
<dbReference type="PANTHER" id="PTHR47966">
    <property type="entry name" value="BETA-SITE APP-CLEAVING ENZYME, ISOFORM A-RELATED"/>
    <property type="match status" value="1"/>
</dbReference>
<dbReference type="Pfam" id="PF00026">
    <property type="entry name" value="Asp"/>
    <property type="match status" value="1"/>
</dbReference>
<organism evidence="4 5">
    <name type="scientific">Sus scrofa</name>
    <name type="common">Pig</name>
    <dbReference type="NCBI Taxonomy" id="9823"/>
    <lineage>
        <taxon>Eukaryota</taxon>
        <taxon>Metazoa</taxon>
        <taxon>Chordata</taxon>
        <taxon>Craniata</taxon>
        <taxon>Vertebrata</taxon>
        <taxon>Euteleostomi</taxon>
        <taxon>Mammalia</taxon>
        <taxon>Eutheria</taxon>
        <taxon>Laurasiatheria</taxon>
        <taxon>Artiodactyla</taxon>
        <taxon>Suina</taxon>
        <taxon>Suidae</taxon>
        <taxon>Sus</taxon>
    </lineage>
</organism>
<sequence length="83" mass="8989">WRGEVIGCPSGCSAIVDTGTSMLLGPSKEVAKIHSLINAKHNVIPCNARKALPDIVFTINNVDYPLPARAYIGKVRVRCWMPG</sequence>
<evidence type="ECO:0000259" key="3">
    <source>
        <dbReference type="PROSITE" id="PS51767"/>
    </source>
</evidence>
<dbReference type="GO" id="GO:0004190">
    <property type="term" value="F:aspartic-type endopeptidase activity"/>
    <property type="evidence" value="ECO:0007669"/>
    <property type="project" value="InterPro"/>
</dbReference>
<dbReference type="Proteomes" id="UP000694720">
    <property type="component" value="Unplaced"/>
</dbReference>
<comment type="similarity">
    <text evidence="2">Belongs to the peptidase A1 family.</text>
</comment>
<dbReference type="SUPFAM" id="SSF50630">
    <property type="entry name" value="Acid proteases"/>
    <property type="match status" value="1"/>
</dbReference>
<evidence type="ECO:0000313" key="5">
    <source>
        <dbReference type="Proteomes" id="UP000694720"/>
    </source>
</evidence>
<dbReference type="PROSITE" id="PS00141">
    <property type="entry name" value="ASP_PROTEASE"/>
    <property type="match status" value="1"/>
</dbReference>
<dbReference type="InterPro" id="IPR033121">
    <property type="entry name" value="PEPTIDASE_A1"/>
</dbReference>
<dbReference type="InterPro" id="IPR001969">
    <property type="entry name" value="Aspartic_peptidase_AS"/>
</dbReference>
<dbReference type="AlphaFoldDB" id="A0A8D1CXK2"/>
<name>A0A8D1CXK2_PIG</name>
<proteinExistence type="inferred from homology"/>
<protein>
    <recommendedName>
        <fullName evidence="3">Peptidase A1 domain-containing protein</fullName>
    </recommendedName>
</protein>
<feature type="domain" description="Peptidase A1" evidence="3">
    <location>
        <begin position="1"/>
        <end position="83"/>
    </location>
</feature>
<dbReference type="Gene3D" id="2.40.70.10">
    <property type="entry name" value="Acid Proteases"/>
    <property type="match status" value="1"/>
</dbReference>
<dbReference type="GO" id="GO:0006508">
    <property type="term" value="P:proteolysis"/>
    <property type="evidence" value="ECO:0007669"/>
    <property type="project" value="InterPro"/>
</dbReference>
<dbReference type="PANTHER" id="PTHR47966:SF49">
    <property type="entry name" value="PEPSIN A-5"/>
    <property type="match status" value="1"/>
</dbReference>
<dbReference type="InterPro" id="IPR021109">
    <property type="entry name" value="Peptidase_aspartic_dom_sf"/>
</dbReference>
<evidence type="ECO:0000313" key="4">
    <source>
        <dbReference type="Ensembl" id="ENSSSCP00035027844.1"/>
    </source>
</evidence>